<gene>
    <name evidence="3" type="ORF">BN9_026980</name>
</gene>
<dbReference type="Gene3D" id="4.10.60.10">
    <property type="entry name" value="Zinc finger, CCHC-type"/>
    <property type="match status" value="1"/>
</dbReference>
<organism evidence="3 4">
    <name type="scientific">Albugo candida</name>
    <dbReference type="NCBI Taxonomy" id="65357"/>
    <lineage>
        <taxon>Eukaryota</taxon>
        <taxon>Sar</taxon>
        <taxon>Stramenopiles</taxon>
        <taxon>Oomycota</taxon>
        <taxon>Peronosporomycetes</taxon>
        <taxon>Albuginales</taxon>
        <taxon>Albuginaceae</taxon>
        <taxon>Albugo</taxon>
    </lineage>
</organism>
<keyword evidence="1" id="KW-0479">Metal-binding</keyword>
<evidence type="ECO:0000313" key="4">
    <source>
        <dbReference type="Proteomes" id="UP000053237"/>
    </source>
</evidence>
<keyword evidence="4" id="KW-1185">Reference proteome</keyword>
<protein>
    <recommendedName>
        <fullName evidence="2">CCHC-type domain-containing protein</fullName>
    </recommendedName>
</protein>
<dbReference type="InterPro" id="IPR036875">
    <property type="entry name" value="Znf_CCHC_sf"/>
</dbReference>
<dbReference type="InterPro" id="IPR001878">
    <property type="entry name" value="Znf_CCHC"/>
</dbReference>
<reference evidence="3 4" key="1">
    <citation type="submission" date="2012-05" db="EMBL/GenBank/DDBJ databases">
        <title>Recombination and specialization in a pathogen metapopulation.</title>
        <authorList>
            <person name="Gardiner A."/>
            <person name="Kemen E."/>
            <person name="Schultz-Larsen T."/>
            <person name="MacLean D."/>
            <person name="Van Oosterhout C."/>
            <person name="Jones J.D.G."/>
        </authorList>
    </citation>
    <scope>NUCLEOTIDE SEQUENCE [LARGE SCALE GENOMIC DNA]</scope>
    <source>
        <strain evidence="3 4">Ac Nc2</strain>
    </source>
</reference>
<keyword evidence="1" id="KW-0863">Zinc-finger</keyword>
<evidence type="ECO:0000256" key="1">
    <source>
        <dbReference type="PROSITE-ProRule" id="PRU00047"/>
    </source>
</evidence>
<keyword evidence="1" id="KW-0862">Zinc</keyword>
<dbReference type="InParanoid" id="A0A024G505"/>
<evidence type="ECO:0000313" key="3">
    <source>
        <dbReference type="EMBL" id="CCI41914.1"/>
    </source>
</evidence>
<dbReference type="Proteomes" id="UP000053237">
    <property type="component" value="Unassembled WGS sequence"/>
</dbReference>
<dbReference type="EMBL" id="CAIX01000027">
    <property type="protein sequence ID" value="CCI41914.1"/>
    <property type="molecule type" value="Genomic_DNA"/>
</dbReference>
<dbReference type="GO" id="GO:0003676">
    <property type="term" value="F:nucleic acid binding"/>
    <property type="evidence" value="ECO:0007669"/>
    <property type="project" value="InterPro"/>
</dbReference>
<dbReference type="GO" id="GO:0008270">
    <property type="term" value="F:zinc ion binding"/>
    <property type="evidence" value="ECO:0007669"/>
    <property type="project" value="UniProtKB-KW"/>
</dbReference>
<dbReference type="SUPFAM" id="SSF57756">
    <property type="entry name" value="Retrovirus zinc finger-like domains"/>
    <property type="match status" value="1"/>
</dbReference>
<comment type="caution">
    <text evidence="3">The sequence shown here is derived from an EMBL/GenBank/DDBJ whole genome shotgun (WGS) entry which is preliminary data.</text>
</comment>
<name>A0A024G505_9STRA</name>
<accession>A0A024G505</accession>
<proteinExistence type="predicted"/>
<dbReference type="OrthoDB" id="4327540at2759"/>
<dbReference type="AlphaFoldDB" id="A0A024G505"/>
<evidence type="ECO:0000259" key="2">
    <source>
        <dbReference type="PROSITE" id="PS50158"/>
    </source>
</evidence>
<feature type="domain" description="CCHC-type" evidence="2">
    <location>
        <begin position="76"/>
        <end position="93"/>
    </location>
</feature>
<sequence length="144" mass="16618">MPIGIEIALKRINDEYGNSSNHRERALLDYVLVVTEIEIRDPVQMRTRGRPSSSTQRIPSKFEHVSAALDAPVHRRRCRKCQKTGHTARTCRQEATAHQQHQQHLQHTKFAETEVVFDFIVFISLHLIRPIKGHDFHEFMTGAG</sequence>
<dbReference type="PROSITE" id="PS50158">
    <property type="entry name" value="ZF_CCHC"/>
    <property type="match status" value="1"/>
</dbReference>